<dbReference type="EMBL" id="JAHLPM010000007">
    <property type="protein sequence ID" value="MBU5438320.1"/>
    <property type="molecule type" value="Genomic_DNA"/>
</dbReference>
<organism evidence="1 2">
    <name type="scientific">Tissierella simiarum</name>
    <dbReference type="NCBI Taxonomy" id="2841534"/>
    <lineage>
        <taxon>Bacteria</taxon>
        <taxon>Bacillati</taxon>
        <taxon>Bacillota</taxon>
        <taxon>Tissierellia</taxon>
        <taxon>Tissierellales</taxon>
        <taxon>Tissierellaceae</taxon>
        <taxon>Tissierella</taxon>
    </lineage>
</organism>
<sequence length="55" mass="6219">MLVNNSILKEKKVDTEELAKALCNLSNEEKMKIYYMIKGIELISESRKEVMAAGA</sequence>
<evidence type="ECO:0000313" key="1">
    <source>
        <dbReference type="EMBL" id="MBU5438320.1"/>
    </source>
</evidence>
<accession>A0ABS6E5W0</accession>
<protein>
    <submittedName>
        <fullName evidence="1">Uncharacterized protein</fullName>
    </submittedName>
</protein>
<evidence type="ECO:0000313" key="2">
    <source>
        <dbReference type="Proteomes" id="UP000749471"/>
    </source>
</evidence>
<comment type="caution">
    <text evidence="1">The sequence shown here is derived from an EMBL/GenBank/DDBJ whole genome shotgun (WGS) entry which is preliminary data.</text>
</comment>
<dbReference type="Proteomes" id="UP000749471">
    <property type="component" value="Unassembled WGS sequence"/>
</dbReference>
<keyword evidence="2" id="KW-1185">Reference proteome</keyword>
<reference evidence="1 2" key="1">
    <citation type="submission" date="2021-06" db="EMBL/GenBank/DDBJ databases">
        <authorList>
            <person name="Sun Q."/>
            <person name="Li D."/>
        </authorList>
    </citation>
    <scope>NUCLEOTIDE SEQUENCE [LARGE SCALE GENOMIC DNA]</scope>
    <source>
        <strain evidence="1 2">MSJ-40</strain>
    </source>
</reference>
<name>A0ABS6E5W0_9FIRM</name>
<dbReference type="RefSeq" id="WP_216519336.1">
    <property type="nucleotide sequence ID" value="NZ_JAHLPM010000007.1"/>
</dbReference>
<gene>
    <name evidence="1" type="ORF">KQI42_09885</name>
</gene>
<proteinExistence type="predicted"/>